<organism evidence="3 4">
    <name type="scientific">Gonium pectorale</name>
    <name type="common">Green alga</name>
    <dbReference type="NCBI Taxonomy" id="33097"/>
    <lineage>
        <taxon>Eukaryota</taxon>
        <taxon>Viridiplantae</taxon>
        <taxon>Chlorophyta</taxon>
        <taxon>core chlorophytes</taxon>
        <taxon>Chlorophyceae</taxon>
        <taxon>CS clade</taxon>
        <taxon>Chlamydomonadales</taxon>
        <taxon>Volvocaceae</taxon>
        <taxon>Gonium</taxon>
    </lineage>
</organism>
<feature type="compositionally biased region" description="Pro residues" evidence="1">
    <location>
        <begin position="267"/>
        <end position="279"/>
    </location>
</feature>
<dbReference type="AlphaFoldDB" id="A0A150FXM1"/>
<evidence type="ECO:0000313" key="3">
    <source>
        <dbReference type="EMBL" id="KXZ42374.1"/>
    </source>
</evidence>
<dbReference type="EMBL" id="LSYV01000155">
    <property type="protein sequence ID" value="KXZ42374.1"/>
    <property type="molecule type" value="Genomic_DNA"/>
</dbReference>
<accession>A0A150FXM1</accession>
<keyword evidence="2" id="KW-1133">Transmembrane helix</keyword>
<keyword evidence="2" id="KW-0472">Membrane</keyword>
<sequence length="378" mass="35765">MPAASEGARGAIASRSALQDSRPEAVVRSFQQTGIAWLKTGIVAGACLLVGFGNSAAFAGGRKAAPKAETVAVVEAAPAPEASATSSSASGPSAVVALDWQRLAREAQASPYALPVAAVILLVVGAMVLGGGGKKEAGAAAAVAAAPAADPAAGGGSSGGASDPAATAPAAAPAAAPAPAAPTVVTTRPSTISLNINMGSPAAKPAAPAPAAPAAPAAKPAAVAKEAVPVKPAAPPAPAPAAEAKDTRPAAKDWIAAWRKTVTPAAKPVPPSPPRPPTPAAAVTAPAAKPAAAPLPTAAELLKQAGGKATALGGVAAKAAEVISSSDYVVYKFGDAAGPKAQPGFGAFVSDGLVPAMGALLNGGKGSSSGKSSGGEGR</sequence>
<feature type="region of interest" description="Disordered" evidence="1">
    <location>
        <begin position="149"/>
        <end position="184"/>
    </location>
</feature>
<feature type="region of interest" description="Disordered" evidence="1">
    <location>
        <begin position="264"/>
        <end position="288"/>
    </location>
</feature>
<name>A0A150FXM1_GONPE</name>
<keyword evidence="2" id="KW-0812">Transmembrane</keyword>
<reference evidence="4" key="1">
    <citation type="journal article" date="2016" name="Nat. Commun.">
        <title>The Gonium pectorale genome demonstrates co-option of cell cycle regulation during the evolution of multicellularity.</title>
        <authorList>
            <person name="Hanschen E.R."/>
            <person name="Marriage T.N."/>
            <person name="Ferris P.J."/>
            <person name="Hamaji T."/>
            <person name="Toyoda A."/>
            <person name="Fujiyama A."/>
            <person name="Neme R."/>
            <person name="Noguchi H."/>
            <person name="Minakuchi Y."/>
            <person name="Suzuki M."/>
            <person name="Kawai-Toyooka H."/>
            <person name="Smith D.R."/>
            <person name="Sparks H."/>
            <person name="Anderson J."/>
            <person name="Bakaric R."/>
            <person name="Luria V."/>
            <person name="Karger A."/>
            <person name="Kirschner M.W."/>
            <person name="Durand P.M."/>
            <person name="Michod R.E."/>
            <person name="Nozaki H."/>
            <person name="Olson B.J."/>
        </authorList>
    </citation>
    <scope>NUCLEOTIDE SEQUENCE [LARGE SCALE GENOMIC DNA]</scope>
    <source>
        <strain evidence="4">NIES-2863</strain>
    </source>
</reference>
<protein>
    <submittedName>
        <fullName evidence="3">Uncharacterized protein</fullName>
    </submittedName>
</protein>
<feature type="region of interest" description="Disordered" evidence="1">
    <location>
        <begin position="229"/>
        <end position="250"/>
    </location>
</feature>
<keyword evidence="4" id="KW-1185">Reference proteome</keyword>
<evidence type="ECO:0000256" key="2">
    <source>
        <dbReference type="SAM" id="Phobius"/>
    </source>
</evidence>
<feature type="compositionally biased region" description="Low complexity" evidence="1">
    <location>
        <begin position="160"/>
        <end position="184"/>
    </location>
</feature>
<feature type="transmembrane region" description="Helical" evidence="2">
    <location>
        <begin position="112"/>
        <end position="132"/>
    </location>
</feature>
<evidence type="ECO:0000313" key="4">
    <source>
        <dbReference type="Proteomes" id="UP000075714"/>
    </source>
</evidence>
<gene>
    <name evidence="3" type="ORF">GPECTOR_155g84</name>
</gene>
<dbReference type="Proteomes" id="UP000075714">
    <property type="component" value="Unassembled WGS sequence"/>
</dbReference>
<evidence type="ECO:0000256" key="1">
    <source>
        <dbReference type="SAM" id="MobiDB-lite"/>
    </source>
</evidence>
<proteinExistence type="predicted"/>
<comment type="caution">
    <text evidence="3">The sequence shown here is derived from an EMBL/GenBank/DDBJ whole genome shotgun (WGS) entry which is preliminary data.</text>
</comment>